<dbReference type="EMBL" id="SOML01000001">
    <property type="protein sequence ID" value="TFD99016.1"/>
    <property type="molecule type" value="Genomic_DNA"/>
</dbReference>
<feature type="signal peptide" evidence="1">
    <location>
        <begin position="1"/>
        <end position="20"/>
    </location>
</feature>
<name>A0A4Y8LET3_9BACT</name>
<keyword evidence="3" id="KW-1185">Reference proteome</keyword>
<feature type="chain" id="PRO_5021482036" description="Bacteroidetes PKD-like domain-containing protein" evidence="1">
    <location>
        <begin position="21"/>
        <end position="411"/>
    </location>
</feature>
<accession>A0A4Y8LET3</accession>
<evidence type="ECO:0000313" key="3">
    <source>
        <dbReference type="Proteomes" id="UP000297861"/>
    </source>
</evidence>
<dbReference type="Proteomes" id="UP000297861">
    <property type="component" value="Unassembled WGS sequence"/>
</dbReference>
<dbReference type="RefSeq" id="WP_134435407.1">
    <property type="nucleotide sequence ID" value="NZ_SOML01000001.1"/>
</dbReference>
<dbReference type="InterPro" id="IPR013783">
    <property type="entry name" value="Ig-like_fold"/>
</dbReference>
<dbReference type="OrthoDB" id="975810at2"/>
<evidence type="ECO:0000313" key="2">
    <source>
        <dbReference type="EMBL" id="TFD99016.1"/>
    </source>
</evidence>
<evidence type="ECO:0000256" key="1">
    <source>
        <dbReference type="SAM" id="SignalP"/>
    </source>
</evidence>
<dbReference type="PROSITE" id="PS51257">
    <property type="entry name" value="PROKAR_LIPOPROTEIN"/>
    <property type="match status" value="1"/>
</dbReference>
<sequence>MKKGLLYLLLPALCYGIAGCSDDDKNDSEISITLNESYSVVASKILTITPQVATADVSYQWILTKNPVNAVKDSLLSTDASLAFIALQDGVYDITLKVIKGNESGSKDFIVNVTGETSQYSPYITAMYDFAPAPGTLANDCYKQDGYTKEDVMKIALGRIDNTSVGYLLDLGSFGGSVVVGFDHTVINIPGERDFRVYGVNESVPNFVTAPGLLFVAYDKNGNGKPDDDEWYEIKGSAHKDNIVDSNFSVTYHRPAKDKAPVQVGPFDPFQDRESVLTENSLGESFYLSLLRNRKDLCPSWIDQDKFTFTGKRFNINIKPQVAGQYTLWQYDILDWGYANAKDPDIDIDWAIDKDGNKVHLPGIDYIKVVNCISSDDIVRYSSLQTTASTKFAGAADLHILEKYNLRKSEK</sequence>
<protein>
    <recommendedName>
        <fullName evidence="4">Bacteroidetes PKD-like domain-containing protein</fullName>
    </recommendedName>
</protein>
<dbReference type="AlphaFoldDB" id="A0A4Y8LET3"/>
<comment type="caution">
    <text evidence="2">The sequence shown here is derived from an EMBL/GenBank/DDBJ whole genome shotgun (WGS) entry which is preliminary data.</text>
</comment>
<reference evidence="2 3" key="1">
    <citation type="submission" date="2019-03" db="EMBL/GenBank/DDBJ databases">
        <title>San Antonio Military Medical Center submission to MRSN (WRAIR), pending publication.</title>
        <authorList>
            <person name="Blyth D.M."/>
            <person name="Mccarthy S.L."/>
            <person name="Schall S.E."/>
            <person name="Stam J.A."/>
            <person name="Ong A.C."/>
            <person name="Mcgann P.T."/>
        </authorList>
    </citation>
    <scope>NUCLEOTIDE SEQUENCE [LARGE SCALE GENOMIC DNA]</scope>
    <source>
        <strain evidence="2 3">MRSN571793</strain>
    </source>
</reference>
<organism evidence="2 3">
    <name type="scientific">Dysgonomonas capnocytophagoides</name>
    <dbReference type="NCBI Taxonomy" id="45254"/>
    <lineage>
        <taxon>Bacteria</taxon>
        <taxon>Pseudomonadati</taxon>
        <taxon>Bacteroidota</taxon>
        <taxon>Bacteroidia</taxon>
        <taxon>Bacteroidales</taxon>
        <taxon>Dysgonomonadaceae</taxon>
        <taxon>Dysgonomonas</taxon>
    </lineage>
</organism>
<dbReference type="STRING" id="1121485.GCA_000426485_00221"/>
<dbReference type="Gene3D" id="2.60.40.10">
    <property type="entry name" value="Immunoglobulins"/>
    <property type="match status" value="1"/>
</dbReference>
<gene>
    <name evidence="2" type="ORF">E2605_02715</name>
</gene>
<evidence type="ECO:0008006" key="4">
    <source>
        <dbReference type="Google" id="ProtNLM"/>
    </source>
</evidence>
<proteinExistence type="predicted"/>
<keyword evidence="1" id="KW-0732">Signal</keyword>